<dbReference type="Gene3D" id="3.40.50.150">
    <property type="entry name" value="Vaccinia Virus protein VP39"/>
    <property type="match status" value="1"/>
</dbReference>
<dbReference type="RefSeq" id="WP_117658385.1">
    <property type="nucleotide sequence ID" value="NZ_QRLK01000009.1"/>
</dbReference>
<dbReference type="SUPFAM" id="SSF53335">
    <property type="entry name" value="S-adenosyl-L-methionine-dependent methyltransferases"/>
    <property type="match status" value="1"/>
</dbReference>
<protein>
    <submittedName>
        <fullName evidence="1">Class I SAM-dependent methyltransferase</fullName>
    </submittedName>
</protein>
<dbReference type="EMBL" id="QRLR01000006">
    <property type="protein sequence ID" value="RHJ22000.1"/>
    <property type="molecule type" value="Genomic_DNA"/>
</dbReference>
<sequence>MNAYQPVLDPACGGRMFWFDKSDSRVLFGDVRDESWELCDGRRFEVKPDMLMDYRDLPFPDETFRMVVLDPPHLRNAGETSYMAQKYGCLDRETWQTDIKTMFGECFRVLKEHGVLILKWNETQIPVSQILKCTTCKPLFGNKQPNRTGTHWIVFMKEIDNDRA</sequence>
<keyword evidence="1" id="KW-0808">Transferase</keyword>
<dbReference type="AlphaFoldDB" id="A0A415C2P5"/>
<dbReference type="InterPro" id="IPR029063">
    <property type="entry name" value="SAM-dependent_MTases_sf"/>
</dbReference>
<gene>
    <name evidence="1" type="ORF">DW137_09205</name>
</gene>
<evidence type="ECO:0000313" key="2">
    <source>
        <dbReference type="Proteomes" id="UP000283727"/>
    </source>
</evidence>
<dbReference type="GO" id="GO:0008168">
    <property type="term" value="F:methyltransferase activity"/>
    <property type="evidence" value="ECO:0007669"/>
    <property type="project" value="UniProtKB-KW"/>
</dbReference>
<organism evidence="1 2">
    <name type="scientific">Bifidobacterium bifidum</name>
    <dbReference type="NCBI Taxonomy" id="1681"/>
    <lineage>
        <taxon>Bacteria</taxon>
        <taxon>Bacillati</taxon>
        <taxon>Actinomycetota</taxon>
        <taxon>Actinomycetes</taxon>
        <taxon>Bifidobacteriales</taxon>
        <taxon>Bifidobacteriaceae</taxon>
        <taxon>Bifidobacterium</taxon>
    </lineage>
</organism>
<keyword evidence="1" id="KW-0489">Methyltransferase</keyword>
<reference evidence="1 2" key="1">
    <citation type="submission" date="2018-08" db="EMBL/GenBank/DDBJ databases">
        <title>A genome reference for cultivated species of the human gut microbiota.</title>
        <authorList>
            <person name="Zou Y."/>
            <person name="Xue W."/>
            <person name="Luo G."/>
        </authorList>
    </citation>
    <scope>NUCLEOTIDE SEQUENCE [LARGE SCALE GENOMIC DNA]</scope>
    <source>
        <strain evidence="1 2">AM12-10</strain>
    </source>
</reference>
<name>A0A415C2P5_BIFBI</name>
<proteinExistence type="predicted"/>
<comment type="caution">
    <text evidence="1">The sequence shown here is derived from an EMBL/GenBank/DDBJ whole genome shotgun (WGS) entry which is preliminary data.</text>
</comment>
<accession>A0A415C2P5</accession>
<dbReference type="Proteomes" id="UP000283727">
    <property type="component" value="Unassembled WGS sequence"/>
</dbReference>
<dbReference type="GO" id="GO:0032259">
    <property type="term" value="P:methylation"/>
    <property type="evidence" value="ECO:0007669"/>
    <property type="project" value="UniProtKB-KW"/>
</dbReference>
<evidence type="ECO:0000313" key="1">
    <source>
        <dbReference type="EMBL" id="RHJ22000.1"/>
    </source>
</evidence>